<protein>
    <recommendedName>
        <fullName evidence="9">Protein kinase domain-containing protein</fullName>
    </recommendedName>
</protein>
<dbReference type="Gene3D" id="1.10.510.10">
    <property type="entry name" value="Transferase(Phosphotransferase) domain 1"/>
    <property type="match status" value="1"/>
</dbReference>
<dbReference type="Proteomes" id="UP001159427">
    <property type="component" value="Unassembled WGS sequence"/>
</dbReference>
<evidence type="ECO:0000313" key="10">
    <source>
        <dbReference type="EMBL" id="CAH3143366.1"/>
    </source>
</evidence>
<dbReference type="SMART" id="SM00220">
    <property type="entry name" value="S_TKc"/>
    <property type="match status" value="1"/>
</dbReference>
<dbReference type="PROSITE" id="PS00107">
    <property type="entry name" value="PROTEIN_KINASE_ATP"/>
    <property type="match status" value="1"/>
</dbReference>
<dbReference type="SUPFAM" id="SSF56112">
    <property type="entry name" value="Protein kinase-like (PK-like)"/>
    <property type="match status" value="1"/>
</dbReference>
<feature type="compositionally biased region" description="Basic residues" evidence="8">
    <location>
        <begin position="31"/>
        <end position="42"/>
    </location>
</feature>
<evidence type="ECO:0000256" key="7">
    <source>
        <dbReference type="RuleBase" id="RU000304"/>
    </source>
</evidence>
<name>A0ABN8PGH3_9CNID</name>
<accession>A0ABN8PGH3</accession>
<dbReference type="InterPro" id="IPR008271">
    <property type="entry name" value="Ser/Thr_kinase_AS"/>
</dbReference>
<keyword evidence="5 6" id="KW-0067">ATP-binding</keyword>
<dbReference type="InterPro" id="IPR017441">
    <property type="entry name" value="Protein_kinase_ATP_BS"/>
</dbReference>
<dbReference type="PANTHER" id="PTHR11584:SF369">
    <property type="entry name" value="MITOGEN-ACTIVATED PROTEIN KINASE KINASE KINASE 19-RELATED"/>
    <property type="match status" value="1"/>
</dbReference>
<feature type="region of interest" description="Disordered" evidence="8">
    <location>
        <begin position="1"/>
        <end position="110"/>
    </location>
</feature>
<proteinExistence type="inferred from homology"/>
<dbReference type="InterPro" id="IPR011009">
    <property type="entry name" value="Kinase-like_dom_sf"/>
</dbReference>
<feature type="compositionally biased region" description="Polar residues" evidence="8">
    <location>
        <begin position="43"/>
        <end position="61"/>
    </location>
</feature>
<evidence type="ECO:0000256" key="1">
    <source>
        <dbReference type="ARBA" id="ARBA00022527"/>
    </source>
</evidence>
<feature type="domain" description="Protein kinase" evidence="9">
    <location>
        <begin position="164"/>
        <end position="408"/>
    </location>
</feature>
<dbReference type="InterPro" id="IPR000719">
    <property type="entry name" value="Prot_kinase_dom"/>
</dbReference>
<dbReference type="EMBL" id="CALNXI010000852">
    <property type="protein sequence ID" value="CAH3143366.1"/>
    <property type="molecule type" value="Genomic_DNA"/>
</dbReference>
<evidence type="ECO:0000259" key="9">
    <source>
        <dbReference type="PROSITE" id="PS50011"/>
    </source>
</evidence>
<dbReference type="CDD" id="cd00180">
    <property type="entry name" value="PKc"/>
    <property type="match status" value="1"/>
</dbReference>
<feature type="binding site" evidence="6">
    <location>
        <position position="191"/>
    </location>
    <ligand>
        <name>ATP</name>
        <dbReference type="ChEBI" id="CHEBI:30616"/>
    </ligand>
</feature>
<feature type="compositionally biased region" description="Basic and acidic residues" evidence="8">
    <location>
        <begin position="72"/>
        <end position="89"/>
    </location>
</feature>
<dbReference type="PROSITE" id="PS00108">
    <property type="entry name" value="PROTEIN_KINASE_ST"/>
    <property type="match status" value="1"/>
</dbReference>
<dbReference type="PROSITE" id="PS50011">
    <property type="entry name" value="PROTEIN_KINASE_DOM"/>
    <property type="match status" value="1"/>
</dbReference>
<evidence type="ECO:0000313" key="11">
    <source>
        <dbReference type="Proteomes" id="UP001159427"/>
    </source>
</evidence>
<gene>
    <name evidence="10" type="ORF">PEVE_00042836</name>
</gene>
<dbReference type="Pfam" id="PF00069">
    <property type="entry name" value="Pkinase"/>
    <property type="match status" value="1"/>
</dbReference>
<comment type="similarity">
    <text evidence="7">Belongs to the protein kinase superfamily.</text>
</comment>
<keyword evidence="11" id="KW-1185">Reference proteome</keyword>
<feature type="compositionally biased region" description="Basic and acidic residues" evidence="8">
    <location>
        <begin position="1"/>
        <end position="30"/>
    </location>
</feature>
<keyword evidence="2" id="KW-0808">Transferase</keyword>
<reference evidence="10 11" key="1">
    <citation type="submission" date="2022-05" db="EMBL/GenBank/DDBJ databases">
        <authorList>
            <consortium name="Genoscope - CEA"/>
            <person name="William W."/>
        </authorList>
    </citation>
    <scope>NUCLEOTIDE SEQUENCE [LARGE SCALE GENOMIC DNA]</scope>
</reference>
<evidence type="ECO:0000256" key="6">
    <source>
        <dbReference type="PROSITE-ProRule" id="PRU10141"/>
    </source>
</evidence>
<dbReference type="Gene3D" id="3.30.200.20">
    <property type="entry name" value="Phosphorylase Kinase, domain 1"/>
    <property type="match status" value="1"/>
</dbReference>
<evidence type="ECO:0000256" key="2">
    <source>
        <dbReference type="ARBA" id="ARBA00022679"/>
    </source>
</evidence>
<feature type="compositionally biased region" description="Basic and acidic residues" evidence="8">
    <location>
        <begin position="100"/>
        <end position="109"/>
    </location>
</feature>
<keyword evidence="1 7" id="KW-0723">Serine/threonine-protein kinase</keyword>
<dbReference type="PANTHER" id="PTHR11584">
    <property type="entry name" value="SERINE/THREONINE PROTEIN KINASE"/>
    <property type="match status" value="1"/>
</dbReference>
<evidence type="ECO:0000256" key="3">
    <source>
        <dbReference type="ARBA" id="ARBA00022741"/>
    </source>
</evidence>
<keyword evidence="4" id="KW-0418">Kinase</keyword>
<organism evidence="10 11">
    <name type="scientific">Porites evermanni</name>
    <dbReference type="NCBI Taxonomy" id="104178"/>
    <lineage>
        <taxon>Eukaryota</taxon>
        <taxon>Metazoa</taxon>
        <taxon>Cnidaria</taxon>
        <taxon>Anthozoa</taxon>
        <taxon>Hexacorallia</taxon>
        <taxon>Scleractinia</taxon>
        <taxon>Fungiina</taxon>
        <taxon>Poritidae</taxon>
        <taxon>Porites</taxon>
    </lineage>
</organism>
<evidence type="ECO:0000256" key="5">
    <source>
        <dbReference type="ARBA" id="ARBA00022840"/>
    </source>
</evidence>
<comment type="caution">
    <text evidence="10">The sequence shown here is derived from an EMBL/GenBank/DDBJ whole genome shotgun (WGS) entry which is preliminary data.</text>
</comment>
<evidence type="ECO:0000256" key="4">
    <source>
        <dbReference type="ARBA" id="ARBA00022777"/>
    </source>
</evidence>
<sequence length="408" mass="46167">MAEFVKDFEHEEKRKERVIKTRKNTPEERNRQRKEWRKRKQVKQMTNSTNKNGELQQSLNREANDLVLCTSEAEKKKPRPSDQEPENVKKPRLLALKPGSGEKKVDSRGYSRASKMIRMAVGADVIVPQKPRERHQTSLIAKKTTASNGSKFEPKELRPENIEFLSKTPVGSGSFGQCFLGRYRGIEVIVKQMTHNETSEDKERARRDLLHEAKVASALGDHPNLPMIFGVVTKASPLCLVTQFHGVEQESVTLHQAADNNVVTKANCISVFKKICSALGHVHSKGYLHNDIKGNNVVLERPSVSEEFRPVLIDFGKSLKASSVTLYRRNGTAMKCKGKSYLAPEVVSERLYSVASDIFSLGRMLKAISSMLGFYERVRELVKMSTRDKPSERPSLDVFSRKIAEVKF</sequence>
<keyword evidence="3 6" id="KW-0547">Nucleotide-binding</keyword>
<evidence type="ECO:0000256" key="8">
    <source>
        <dbReference type="SAM" id="MobiDB-lite"/>
    </source>
</evidence>